<dbReference type="InterPro" id="IPR001739">
    <property type="entry name" value="Methyl_CpG_DNA-bd"/>
</dbReference>
<dbReference type="HOGENOM" id="CLU_026605_2_0_1"/>
<dbReference type="EnsemblMetazoa" id="SMAR000923-RA">
    <property type="protein sequence ID" value="SMAR000923-PA"/>
    <property type="gene ID" value="SMAR000923"/>
</dbReference>
<dbReference type="Gene3D" id="3.30.890.10">
    <property type="entry name" value="Methyl-cpg-binding Protein 2, Chain A"/>
    <property type="match status" value="1"/>
</dbReference>
<sequence length="212" mass="23882">GRDTIYVPPADSDDDSHPSAPPVPAPRAIARQVRIQTIAAPITPIPPPFVSTRRKQVQLTSTPLRPIKIRAAVPSMPGWECEAIQRQKGITKGRWDIYFYPPGEQYALRSKPEVKEYLENELGQTYRPDLFDWQPAQATTSTVTQETNVDDVLVDESTDQSYASTGETADDSFETYAVRVYCASIKKPETYEQAIASPQKEERANAMREEWH</sequence>
<organism evidence="3 4">
    <name type="scientific">Strigamia maritima</name>
    <name type="common">European centipede</name>
    <name type="synonym">Geophilus maritimus</name>
    <dbReference type="NCBI Taxonomy" id="126957"/>
    <lineage>
        <taxon>Eukaryota</taxon>
        <taxon>Metazoa</taxon>
        <taxon>Ecdysozoa</taxon>
        <taxon>Arthropoda</taxon>
        <taxon>Myriapoda</taxon>
        <taxon>Chilopoda</taxon>
        <taxon>Pleurostigmophora</taxon>
        <taxon>Geophilomorpha</taxon>
        <taxon>Linotaeniidae</taxon>
        <taxon>Strigamia</taxon>
    </lineage>
</organism>
<dbReference type="PhylomeDB" id="T1IJ65"/>
<dbReference type="InterPro" id="IPR016177">
    <property type="entry name" value="DNA-bd_dom_sf"/>
</dbReference>
<evidence type="ECO:0000259" key="2">
    <source>
        <dbReference type="PROSITE" id="PS50982"/>
    </source>
</evidence>
<dbReference type="EMBL" id="AFFK01014470">
    <property type="status" value="NOT_ANNOTATED_CDS"/>
    <property type="molecule type" value="Genomic_DNA"/>
</dbReference>
<dbReference type="SUPFAM" id="SSF54171">
    <property type="entry name" value="DNA-binding domain"/>
    <property type="match status" value="1"/>
</dbReference>
<dbReference type="GO" id="GO:0003677">
    <property type="term" value="F:DNA binding"/>
    <property type="evidence" value="ECO:0007669"/>
    <property type="project" value="InterPro"/>
</dbReference>
<dbReference type="SMART" id="SM00391">
    <property type="entry name" value="MBD"/>
    <property type="match status" value="1"/>
</dbReference>
<dbReference type="PROSITE" id="PS50982">
    <property type="entry name" value="MBD"/>
    <property type="match status" value="1"/>
</dbReference>
<evidence type="ECO:0000313" key="4">
    <source>
        <dbReference type="Proteomes" id="UP000014500"/>
    </source>
</evidence>
<feature type="domain" description="MBD" evidence="2">
    <location>
        <begin position="65"/>
        <end position="138"/>
    </location>
</feature>
<keyword evidence="4" id="KW-1185">Reference proteome</keyword>
<dbReference type="AlphaFoldDB" id="T1IJ65"/>
<reference evidence="3" key="2">
    <citation type="submission" date="2015-02" db="UniProtKB">
        <authorList>
            <consortium name="EnsemblMetazoa"/>
        </authorList>
    </citation>
    <scope>IDENTIFICATION</scope>
</reference>
<dbReference type="Proteomes" id="UP000014500">
    <property type="component" value="Unassembled WGS sequence"/>
</dbReference>
<proteinExistence type="predicted"/>
<protein>
    <recommendedName>
        <fullName evidence="2">MBD domain-containing protein</fullName>
    </recommendedName>
</protein>
<evidence type="ECO:0000256" key="1">
    <source>
        <dbReference type="SAM" id="MobiDB-lite"/>
    </source>
</evidence>
<accession>T1IJ65</accession>
<name>T1IJ65_STRMM</name>
<dbReference type="Pfam" id="PF01429">
    <property type="entry name" value="MBD"/>
    <property type="match status" value="1"/>
</dbReference>
<evidence type="ECO:0000313" key="3">
    <source>
        <dbReference type="EnsemblMetazoa" id="SMAR000923-PA"/>
    </source>
</evidence>
<reference evidence="4" key="1">
    <citation type="submission" date="2011-05" db="EMBL/GenBank/DDBJ databases">
        <authorList>
            <person name="Richards S.R."/>
            <person name="Qu J."/>
            <person name="Jiang H."/>
            <person name="Jhangiani S.N."/>
            <person name="Agravi P."/>
            <person name="Goodspeed R."/>
            <person name="Gross S."/>
            <person name="Mandapat C."/>
            <person name="Jackson L."/>
            <person name="Mathew T."/>
            <person name="Pu L."/>
            <person name="Thornton R."/>
            <person name="Saada N."/>
            <person name="Wilczek-Boney K.B."/>
            <person name="Lee S."/>
            <person name="Kovar C."/>
            <person name="Wu Y."/>
            <person name="Scherer S.E."/>
            <person name="Worley K.C."/>
            <person name="Muzny D.M."/>
            <person name="Gibbs R."/>
        </authorList>
    </citation>
    <scope>NUCLEOTIDE SEQUENCE</scope>
    <source>
        <strain evidence="4">Brora</strain>
    </source>
</reference>
<feature type="region of interest" description="Disordered" evidence="1">
    <location>
        <begin position="1"/>
        <end position="25"/>
    </location>
</feature>